<dbReference type="GO" id="GO:0022627">
    <property type="term" value="C:cytosolic small ribosomal subunit"/>
    <property type="evidence" value="ECO:0007669"/>
    <property type="project" value="TreeGrafter"/>
</dbReference>
<dbReference type="Proteomes" id="UP000188320">
    <property type="component" value="Unassembled WGS sequence"/>
</dbReference>
<evidence type="ECO:0000256" key="3">
    <source>
        <dbReference type="ARBA" id="ARBA00023274"/>
    </source>
</evidence>
<keyword evidence="3 4" id="KW-0687">Ribonucleoprotein</keyword>
<dbReference type="GO" id="GO:0003735">
    <property type="term" value="F:structural constituent of ribosome"/>
    <property type="evidence" value="ECO:0007669"/>
    <property type="project" value="InterPro"/>
</dbReference>
<dbReference type="GO" id="GO:0042274">
    <property type="term" value="P:ribosomal small subunit biogenesis"/>
    <property type="evidence" value="ECO:0007669"/>
    <property type="project" value="TreeGrafter"/>
</dbReference>
<dbReference type="GO" id="GO:0032040">
    <property type="term" value="C:small-subunit processome"/>
    <property type="evidence" value="ECO:0007669"/>
    <property type="project" value="TreeGrafter"/>
</dbReference>
<dbReference type="GO" id="GO:0006412">
    <property type="term" value="P:translation"/>
    <property type="evidence" value="ECO:0007669"/>
    <property type="project" value="InterPro"/>
</dbReference>
<accession>A0A1R1PGZ5</accession>
<dbReference type="EMBL" id="LSSK01001242">
    <property type="protein sequence ID" value="OMH80275.1"/>
    <property type="molecule type" value="Genomic_DNA"/>
</dbReference>
<dbReference type="GO" id="GO:0030686">
    <property type="term" value="C:90S preribosome"/>
    <property type="evidence" value="ECO:0007669"/>
    <property type="project" value="TreeGrafter"/>
</dbReference>
<evidence type="ECO:0000256" key="4">
    <source>
        <dbReference type="RuleBase" id="RU364105"/>
    </source>
</evidence>
<evidence type="ECO:0000256" key="2">
    <source>
        <dbReference type="ARBA" id="ARBA00022980"/>
    </source>
</evidence>
<reference evidence="6" key="1">
    <citation type="submission" date="2017-01" db="EMBL/GenBank/DDBJ databases">
        <authorList>
            <person name="Wang Y."/>
            <person name="White M."/>
            <person name="Kvist S."/>
            <person name="Moncalvo J.-M."/>
        </authorList>
    </citation>
    <scope>NUCLEOTIDE SEQUENCE [LARGE SCALE GENOMIC DNA]</scope>
    <source>
        <strain evidence="6">COL-18-3</strain>
    </source>
</reference>
<evidence type="ECO:0000256" key="1">
    <source>
        <dbReference type="ARBA" id="ARBA00007820"/>
    </source>
</evidence>
<evidence type="ECO:0000313" key="5">
    <source>
        <dbReference type="EMBL" id="OMH80275.1"/>
    </source>
</evidence>
<dbReference type="OrthoDB" id="1724687at2759"/>
<comment type="similarity">
    <text evidence="1 4">Belongs to the eukaryotic ribosomal protein eS7 family.</text>
</comment>
<dbReference type="Pfam" id="PF01251">
    <property type="entry name" value="Ribosomal_S7e"/>
    <property type="match status" value="1"/>
</dbReference>
<comment type="caution">
    <text evidence="5">The sequence shown here is derived from an EMBL/GenBank/DDBJ whole genome shotgun (WGS) entry which is preliminary data.</text>
</comment>
<proteinExistence type="inferred from homology"/>
<dbReference type="GO" id="GO:0006364">
    <property type="term" value="P:rRNA processing"/>
    <property type="evidence" value="ECO:0007669"/>
    <property type="project" value="TreeGrafter"/>
</dbReference>
<organism evidence="5 6">
    <name type="scientific">Zancudomyces culisetae</name>
    <name type="common">Gut fungus</name>
    <name type="synonym">Smittium culisetae</name>
    <dbReference type="NCBI Taxonomy" id="1213189"/>
    <lineage>
        <taxon>Eukaryota</taxon>
        <taxon>Fungi</taxon>
        <taxon>Fungi incertae sedis</taxon>
        <taxon>Zoopagomycota</taxon>
        <taxon>Kickxellomycotina</taxon>
        <taxon>Harpellomycetes</taxon>
        <taxon>Harpellales</taxon>
        <taxon>Legeriomycetaceae</taxon>
        <taxon>Zancudomyces</taxon>
    </lineage>
</organism>
<evidence type="ECO:0000313" key="6">
    <source>
        <dbReference type="Proteomes" id="UP000188320"/>
    </source>
</evidence>
<dbReference type="PANTHER" id="PTHR11278:SF0">
    <property type="entry name" value="SMALL RIBOSOMAL SUBUNIT PROTEIN ES7"/>
    <property type="match status" value="1"/>
</dbReference>
<dbReference type="InterPro" id="IPR000554">
    <property type="entry name" value="Ribosomal_eS7"/>
</dbReference>
<name>A0A1R1PGZ5_ZANCU</name>
<gene>
    <name evidence="5" type="ORF">AX774_g6294</name>
</gene>
<dbReference type="PANTHER" id="PTHR11278">
    <property type="entry name" value="40S RIBOSOMAL PROTEIN S7"/>
    <property type="match status" value="1"/>
</dbReference>
<keyword evidence="6" id="KW-1185">Reference proteome</keyword>
<dbReference type="AlphaFoldDB" id="A0A1R1PGZ5"/>
<keyword evidence="2 4" id="KW-0689">Ribosomal protein</keyword>
<protein>
    <recommendedName>
        <fullName evidence="4">40S ribosomal protein S7</fullName>
    </recommendedName>
</protein>
<sequence>MVAHLSKANGVAATPTELLLAQSLTDLEKSVPDLKKDLRPIQISAAKEIEVGQGKKAIAVFVPVPLLKQTRRVQQRVTRELEKKFSDSNVVFIAERRILPRPTRKSRQKQSRPRSRTLTAVYEKILEDLVYPSEIVGKRTRVKVDGSRTTKCFLSSKDATNVGYKLDTFSTVYKQLTGKDVVFEFDQDQAL</sequence>